<comment type="caution">
    <text evidence="8">The sequence shown here is derived from an EMBL/GenBank/DDBJ whole genome shotgun (WGS) entry which is preliminary data.</text>
</comment>
<evidence type="ECO:0000256" key="2">
    <source>
        <dbReference type="ARBA" id="ARBA00007992"/>
    </source>
</evidence>
<dbReference type="AlphaFoldDB" id="A0AA37LTA2"/>
<dbReference type="EMBL" id="BPPX01000013">
    <property type="protein sequence ID" value="GJC84084.1"/>
    <property type="molecule type" value="Genomic_DNA"/>
</dbReference>
<dbReference type="PANTHER" id="PTHR47356:SF2">
    <property type="entry name" value="FAD-BINDING DOMAIN-CONTAINING PROTEIN-RELATED"/>
    <property type="match status" value="1"/>
</dbReference>
<reference evidence="8 9" key="1">
    <citation type="submission" date="2021-07" db="EMBL/GenBank/DDBJ databases">
        <title>Genome data of Colletotrichum spaethianum.</title>
        <authorList>
            <person name="Utami Y.D."/>
            <person name="Hiruma K."/>
        </authorList>
    </citation>
    <scope>NUCLEOTIDE SEQUENCE [LARGE SCALE GENOMIC DNA]</scope>
    <source>
        <strain evidence="8 9">MAFF 242679</strain>
    </source>
</reference>
<keyword evidence="4" id="KW-0274">FAD</keyword>
<evidence type="ECO:0000256" key="4">
    <source>
        <dbReference type="ARBA" id="ARBA00022827"/>
    </source>
</evidence>
<sequence>MAPNTNFKVIIAGAGVAGLALAKMLEMYNVDYLILEAHKDVAPPVGAGIGMLPNGLRILDQIACYEPILKLPQQMLHRTYLRHPNGKPILALNDMSRHYEKRFGIAKDVPGFVVGDQNIVKGRGMSTLLISGPENRVYWFIFVRLPEVLHGAQIPKYTEQDEAEFVKKYSHILVTDKMTFGEIYAAKLTSTFTPLHEYVYSKWFFRRFIVIGDSAHKGLSWGVA</sequence>
<accession>A0AA37LTA2</accession>
<dbReference type="GO" id="GO:0071949">
    <property type="term" value="F:FAD binding"/>
    <property type="evidence" value="ECO:0007669"/>
    <property type="project" value="InterPro"/>
</dbReference>
<dbReference type="Proteomes" id="UP001055172">
    <property type="component" value="Unassembled WGS sequence"/>
</dbReference>
<evidence type="ECO:0000256" key="1">
    <source>
        <dbReference type="ARBA" id="ARBA00001974"/>
    </source>
</evidence>
<evidence type="ECO:0000313" key="8">
    <source>
        <dbReference type="EMBL" id="GJC84084.1"/>
    </source>
</evidence>
<feature type="domain" description="FAD-binding" evidence="7">
    <location>
        <begin position="8"/>
        <end position="70"/>
    </location>
</feature>
<comment type="similarity">
    <text evidence="2">Belongs to the paxM FAD-dependent monooxygenase family.</text>
</comment>
<gene>
    <name evidence="8" type="ORF">ColLi_06922</name>
</gene>
<protein>
    <submittedName>
        <fullName evidence="8">FAD-dependent monooxygenase pyr5</fullName>
    </submittedName>
</protein>
<keyword evidence="3" id="KW-0285">Flavoprotein</keyword>
<evidence type="ECO:0000313" key="9">
    <source>
        <dbReference type="Proteomes" id="UP001055172"/>
    </source>
</evidence>
<dbReference type="InterPro" id="IPR002938">
    <property type="entry name" value="FAD-bd"/>
</dbReference>
<organism evidence="8 9">
    <name type="scientific">Colletotrichum liriopes</name>
    <dbReference type="NCBI Taxonomy" id="708192"/>
    <lineage>
        <taxon>Eukaryota</taxon>
        <taxon>Fungi</taxon>
        <taxon>Dikarya</taxon>
        <taxon>Ascomycota</taxon>
        <taxon>Pezizomycotina</taxon>
        <taxon>Sordariomycetes</taxon>
        <taxon>Hypocreomycetidae</taxon>
        <taxon>Glomerellales</taxon>
        <taxon>Glomerellaceae</taxon>
        <taxon>Colletotrichum</taxon>
        <taxon>Colletotrichum spaethianum species complex</taxon>
    </lineage>
</organism>
<evidence type="ECO:0000256" key="3">
    <source>
        <dbReference type="ARBA" id="ARBA00022630"/>
    </source>
</evidence>
<keyword evidence="6 8" id="KW-0503">Monooxygenase</keyword>
<proteinExistence type="inferred from homology"/>
<dbReference type="InterPro" id="IPR050562">
    <property type="entry name" value="FAD_mOase_fung"/>
</dbReference>
<evidence type="ECO:0000256" key="6">
    <source>
        <dbReference type="ARBA" id="ARBA00023033"/>
    </source>
</evidence>
<dbReference type="InterPro" id="IPR036188">
    <property type="entry name" value="FAD/NAD-bd_sf"/>
</dbReference>
<dbReference type="PANTHER" id="PTHR47356">
    <property type="entry name" value="FAD-DEPENDENT MONOOXYGENASE ASQG-RELATED"/>
    <property type="match status" value="1"/>
</dbReference>
<dbReference type="SUPFAM" id="SSF51905">
    <property type="entry name" value="FAD/NAD(P)-binding domain"/>
    <property type="match status" value="1"/>
</dbReference>
<dbReference type="Gene3D" id="3.50.50.60">
    <property type="entry name" value="FAD/NAD(P)-binding domain"/>
    <property type="match status" value="1"/>
</dbReference>
<keyword evidence="5" id="KW-0560">Oxidoreductase</keyword>
<dbReference type="Pfam" id="PF01494">
    <property type="entry name" value="FAD_binding_3"/>
    <property type="match status" value="1"/>
</dbReference>
<dbReference type="GO" id="GO:0004497">
    <property type="term" value="F:monooxygenase activity"/>
    <property type="evidence" value="ECO:0007669"/>
    <property type="project" value="UniProtKB-KW"/>
</dbReference>
<name>A0AA37LTA2_9PEZI</name>
<evidence type="ECO:0000259" key="7">
    <source>
        <dbReference type="Pfam" id="PF01494"/>
    </source>
</evidence>
<comment type="cofactor">
    <cofactor evidence="1">
        <name>FAD</name>
        <dbReference type="ChEBI" id="CHEBI:57692"/>
    </cofactor>
</comment>
<keyword evidence="9" id="KW-1185">Reference proteome</keyword>
<evidence type="ECO:0000256" key="5">
    <source>
        <dbReference type="ARBA" id="ARBA00023002"/>
    </source>
</evidence>